<evidence type="ECO:0000313" key="2">
    <source>
        <dbReference type="Proteomes" id="UP000431401"/>
    </source>
</evidence>
<reference evidence="1 2" key="1">
    <citation type="submission" date="2019-10" db="EMBL/GenBank/DDBJ databases">
        <title>Nocardia macrotermitis sp. nov. and Nocardia aurantia sp. nov., isolated from the gut of fungus growing-termite Macrotermes natalensis.</title>
        <authorList>
            <person name="Benndorf R."/>
            <person name="Schwitalla J."/>
            <person name="Martin K."/>
            <person name="De Beer W."/>
            <person name="Kaster A.-K."/>
            <person name="Vollmers J."/>
            <person name="Poulsen M."/>
            <person name="Beemelmanns C."/>
        </authorList>
    </citation>
    <scope>NUCLEOTIDE SEQUENCE [LARGE SCALE GENOMIC DNA]</scope>
    <source>
        <strain evidence="1 2">RB56</strain>
    </source>
</reference>
<name>A0A7K0DPP3_9NOCA</name>
<dbReference type="EMBL" id="WEGI01000007">
    <property type="protein sequence ID" value="MQY27736.1"/>
    <property type="molecule type" value="Genomic_DNA"/>
</dbReference>
<protein>
    <submittedName>
        <fullName evidence="1">Uncharacterized protein</fullName>
    </submittedName>
</protein>
<sequence>MLGRTVGLDEVPAAPDAARDAAGPARIVVVP</sequence>
<evidence type="ECO:0000313" key="1">
    <source>
        <dbReference type="EMBL" id="MQY27736.1"/>
    </source>
</evidence>
<dbReference type="Proteomes" id="UP000431401">
    <property type="component" value="Unassembled WGS sequence"/>
</dbReference>
<organism evidence="1 2">
    <name type="scientific">Nocardia aurantia</name>
    <dbReference type="NCBI Taxonomy" id="2585199"/>
    <lineage>
        <taxon>Bacteria</taxon>
        <taxon>Bacillati</taxon>
        <taxon>Actinomycetota</taxon>
        <taxon>Actinomycetes</taxon>
        <taxon>Mycobacteriales</taxon>
        <taxon>Nocardiaceae</taxon>
        <taxon>Nocardia</taxon>
    </lineage>
</organism>
<gene>
    <name evidence="1" type="ORF">NRB56_33190</name>
</gene>
<keyword evidence="2" id="KW-1185">Reference proteome</keyword>
<proteinExistence type="predicted"/>
<comment type="caution">
    <text evidence="1">The sequence shown here is derived from an EMBL/GenBank/DDBJ whole genome shotgun (WGS) entry which is preliminary data.</text>
</comment>
<accession>A0A7K0DPP3</accession>
<dbReference type="AlphaFoldDB" id="A0A7K0DPP3"/>